<reference evidence="1" key="1">
    <citation type="submission" date="2021-05" db="EMBL/GenBank/DDBJ databases">
        <title>A free-living protist that lacks canonical eukaryotic 1 DNA replication and segregation systems.</title>
        <authorList>
            <person name="Salas-Leiva D.E."/>
            <person name="Tromer E.C."/>
            <person name="Curtis B.A."/>
            <person name="Jerlstrom-Hultqvist J."/>
            <person name="Kolisko M."/>
            <person name="Yi Z."/>
            <person name="Salas-Leiva J.S."/>
            <person name="Gallot-Lavallee L."/>
            <person name="Kops G.J.P.L."/>
            <person name="Archibald J.M."/>
            <person name="Simpson A.G.B."/>
            <person name="Roger A.J."/>
        </authorList>
    </citation>
    <scope>NUCLEOTIDE SEQUENCE</scope>
    <source>
        <strain evidence="1">BICM</strain>
    </source>
</reference>
<proteinExistence type="predicted"/>
<keyword evidence="2" id="KW-1185">Reference proteome</keyword>
<comment type="caution">
    <text evidence="1">The sequence shown here is derived from an EMBL/GenBank/DDBJ whole genome shotgun (WGS) entry which is preliminary data.</text>
</comment>
<protein>
    <submittedName>
        <fullName evidence="1">Uncharacterized protein</fullName>
    </submittedName>
</protein>
<dbReference type="Proteomes" id="UP000717585">
    <property type="component" value="Unassembled WGS sequence"/>
</dbReference>
<accession>A0A8J6B1T4</accession>
<organism evidence="1 2">
    <name type="scientific">Carpediemonas membranifera</name>
    <dbReference type="NCBI Taxonomy" id="201153"/>
    <lineage>
        <taxon>Eukaryota</taxon>
        <taxon>Metamonada</taxon>
        <taxon>Carpediemonas-like organisms</taxon>
        <taxon>Carpediemonas</taxon>
    </lineage>
</organism>
<gene>
    <name evidence="1" type="ORF">J8273_4752</name>
</gene>
<dbReference type="EMBL" id="JAHDYR010000020">
    <property type="protein sequence ID" value="KAG9393888.1"/>
    <property type="molecule type" value="Genomic_DNA"/>
</dbReference>
<evidence type="ECO:0000313" key="2">
    <source>
        <dbReference type="Proteomes" id="UP000717585"/>
    </source>
</evidence>
<name>A0A8J6B1T4_9EUKA</name>
<sequence>MEVDDAHPLADYALSQFAVQITDQLAEILHPAIAEGRIEEDLAFTMLEQVFSFEDPSGLPLFISRLATNVITVESVFMEMGITPEVVRSASFEVRTPEPVVELRPALEEEDDPGYVDHLLELGAE</sequence>
<evidence type="ECO:0000313" key="1">
    <source>
        <dbReference type="EMBL" id="KAG9393888.1"/>
    </source>
</evidence>
<dbReference type="AlphaFoldDB" id="A0A8J6B1T4"/>